<dbReference type="EMBL" id="JAFKGL010000012">
    <property type="protein sequence ID" value="MBN9412713.1"/>
    <property type="molecule type" value="Genomic_DNA"/>
</dbReference>
<feature type="domain" description="Glycosyl transferase family 1" evidence="1">
    <location>
        <begin position="188"/>
        <end position="358"/>
    </location>
</feature>
<comment type="caution">
    <text evidence="3">The sequence shown here is derived from an EMBL/GenBank/DDBJ whole genome shotgun (WGS) entry which is preliminary data.</text>
</comment>
<dbReference type="Pfam" id="PF00534">
    <property type="entry name" value="Glycos_transf_1"/>
    <property type="match status" value="1"/>
</dbReference>
<sequence>MPDLKNKTILQVLPALNQGGVERGTLDIAEGILKENGKALVISAGGKLESYLKKIGAEHIKLPLNSKNPFTILLNIHRLQKVMRERNVTLVHARSRGPAWSAYYATKFLKIPFVTTFHGVYNFRSRVKNYYNSVMARGERVIAVSQFIRDHIEKNYRAYVDSKNIKVIYRGVDLHHFALHNVNEKNCEELKKVWGIDSKTPLILMVGRLARWKGQAILLEALKEMDDFKGVCVILGSSQGHENYLKELQASVNNTPIAHRVKFIEHYSDVPAAYSIASVVVHASTAPEAFGRVIAEAQAMGKFVIASSLGAPKEIIEDGKTGVLVSPGNTSELARELRAAIKFSQAKQKQISKDAQKRVQELFSKQVMIDETLKVYAELLQKK</sequence>
<accession>A0A8J7Q002</accession>
<dbReference type="InterPro" id="IPR050194">
    <property type="entry name" value="Glycosyltransferase_grp1"/>
</dbReference>
<evidence type="ECO:0000313" key="4">
    <source>
        <dbReference type="Proteomes" id="UP000664414"/>
    </source>
</evidence>
<evidence type="ECO:0000259" key="2">
    <source>
        <dbReference type="Pfam" id="PF13439"/>
    </source>
</evidence>
<dbReference type="AlphaFoldDB" id="A0A8J7Q002"/>
<name>A0A8J7Q002_9PROT</name>
<evidence type="ECO:0000313" key="3">
    <source>
        <dbReference type="EMBL" id="MBN9412713.1"/>
    </source>
</evidence>
<dbReference type="Gene3D" id="3.40.50.2000">
    <property type="entry name" value="Glycogen Phosphorylase B"/>
    <property type="match status" value="2"/>
</dbReference>
<dbReference type="GO" id="GO:0016758">
    <property type="term" value="F:hexosyltransferase activity"/>
    <property type="evidence" value="ECO:0007669"/>
    <property type="project" value="TreeGrafter"/>
</dbReference>
<dbReference type="Proteomes" id="UP000664414">
    <property type="component" value="Unassembled WGS sequence"/>
</dbReference>
<dbReference type="CDD" id="cd03819">
    <property type="entry name" value="GT4_WavL-like"/>
    <property type="match status" value="1"/>
</dbReference>
<dbReference type="InterPro" id="IPR028098">
    <property type="entry name" value="Glyco_trans_4-like_N"/>
</dbReference>
<protein>
    <submittedName>
        <fullName evidence="3">Glycosyltransferase family 4 protein</fullName>
    </submittedName>
</protein>
<dbReference type="PANTHER" id="PTHR45947">
    <property type="entry name" value="SULFOQUINOVOSYL TRANSFERASE SQD2"/>
    <property type="match status" value="1"/>
</dbReference>
<dbReference type="InterPro" id="IPR001296">
    <property type="entry name" value="Glyco_trans_1"/>
</dbReference>
<evidence type="ECO:0000259" key="1">
    <source>
        <dbReference type="Pfam" id="PF00534"/>
    </source>
</evidence>
<dbReference type="Pfam" id="PF13439">
    <property type="entry name" value="Glyco_transf_4"/>
    <property type="match status" value="1"/>
</dbReference>
<dbReference type="PANTHER" id="PTHR45947:SF3">
    <property type="entry name" value="SULFOQUINOVOSYL TRANSFERASE SQD2"/>
    <property type="match status" value="1"/>
</dbReference>
<feature type="domain" description="Glycosyltransferase subfamily 4-like N-terminal" evidence="2">
    <location>
        <begin position="19"/>
        <end position="175"/>
    </location>
</feature>
<proteinExistence type="predicted"/>
<gene>
    <name evidence="3" type="ORF">J0H12_02145</name>
</gene>
<dbReference type="SUPFAM" id="SSF53756">
    <property type="entry name" value="UDP-Glycosyltransferase/glycogen phosphorylase"/>
    <property type="match status" value="1"/>
</dbReference>
<reference evidence="3" key="1">
    <citation type="submission" date="2021-02" db="EMBL/GenBank/DDBJ databases">
        <title>Thiocyanate and organic carbon inputs drive convergent selection for specific autotrophic Afipia and Thiobacillus strains within complex microbiomes.</title>
        <authorList>
            <person name="Huddy R.J."/>
            <person name="Sachdeva R."/>
            <person name="Kadzinga F."/>
            <person name="Kantor R.S."/>
            <person name="Harrison S.T.L."/>
            <person name="Banfield J.F."/>
        </authorList>
    </citation>
    <scope>NUCLEOTIDE SEQUENCE</scope>
    <source>
        <strain evidence="3">SCN18_10_11_15_R4_P_38_20</strain>
    </source>
</reference>
<organism evidence="3 4">
    <name type="scientific">Candidatus Paracaedimonas acanthamoebae</name>
    <dbReference type="NCBI Taxonomy" id="244581"/>
    <lineage>
        <taxon>Bacteria</taxon>
        <taxon>Pseudomonadati</taxon>
        <taxon>Pseudomonadota</taxon>
        <taxon>Alphaproteobacteria</taxon>
        <taxon>Holosporales</taxon>
        <taxon>Caedimonadaceae</taxon>
        <taxon>Candidatus Paracaedimonas</taxon>
    </lineage>
</organism>